<dbReference type="PROSITE" id="PS50921">
    <property type="entry name" value="ANTAR"/>
    <property type="match status" value="1"/>
</dbReference>
<dbReference type="Pfam" id="PF03861">
    <property type="entry name" value="ANTAR"/>
    <property type="match status" value="1"/>
</dbReference>
<protein>
    <submittedName>
        <fullName evidence="3">ANTAR domain-containing protein</fullName>
    </submittedName>
</protein>
<evidence type="ECO:0000259" key="2">
    <source>
        <dbReference type="PROSITE" id="PS50921"/>
    </source>
</evidence>
<dbReference type="EMBL" id="JAYMRP010000001">
    <property type="protein sequence ID" value="MFB8771319.1"/>
    <property type="molecule type" value="Genomic_DNA"/>
</dbReference>
<gene>
    <name evidence="3" type="ORF">VSS16_00930</name>
</gene>
<accession>A0ABV5E3A4</accession>
<evidence type="ECO:0000313" key="3">
    <source>
        <dbReference type="EMBL" id="MFB8771319.1"/>
    </source>
</evidence>
<feature type="domain" description="ANTAR" evidence="2">
    <location>
        <begin position="144"/>
        <end position="205"/>
    </location>
</feature>
<organism evidence="3 4">
    <name type="scientific">Streptomyces broussonetiae</name>
    <dbReference type="NCBI Taxonomy" id="2686304"/>
    <lineage>
        <taxon>Bacteria</taxon>
        <taxon>Bacillati</taxon>
        <taxon>Actinomycetota</taxon>
        <taxon>Actinomycetes</taxon>
        <taxon>Kitasatosporales</taxon>
        <taxon>Streptomycetaceae</taxon>
        <taxon>Streptomyces</taxon>
    </lineage>
</organism>
<dbReference type="InterPro" id="IPR005561">
    <property type="entry name" value="ANTAR"/>
</dbReference>
<comment type="caution">
    <text evidence="3">The sequence shown here is derived from an EMBL/GenBank/DDBJ whole genome shotgun (WGS) entry which is preliminary data.</text>
</comment>
<dbReference type="InterPro" id="IPR036388">
    <property type="entry name" value="WH-like_DNA-bd_sf"/>
</dbReference>
<dbReference type="Gene3D" id="1.10.10.10">
    <property type="entry name" value="Winged helix-like DNA-binding domain superfamily/Winged helix DNA-binding domain"/>
    <property type="match status" value="1"/>
</dbReference>
<dbReference type="Gene3D" id="3.30.750.24">
    <property type="entry name" value="STAS domain"/>
    <property type="match status" value="1"/>
</dbReference>
<keyword evidence="4" id="KW-1185">Reference proteome</keyword>
<evidence type="ECO:0000313" key="4">
    <source>
        <dbReference type="Proteomes" id="UP001585080"/>
    </source>
</evidence>
<dbReference type="InterPro" id="IPR036513">
    <property type="entry name" value="STAS_dom_sf"/>
</dbReference>
<dbReference type="InterPro" id="IPR011006">
    <property type="entry name" value="CheY-like_superfamily"/>
</dbReference>
<dbReference type="SUPFAM" id="SSF52172">
    <property type="entry name" value="CheY-like"/>
    <property type="match status" value="1"/>
</dbReference>
<dbReference type="RefSeq" id="WP_376730383.1">
    <property type="nucleotide sequence ID" value="NZ_JAYMRP010000001.1"/>
</dbReference>
<reference evidence="3 4" key="1">
    <citation type="submission" date="2024-01" db="EMBL/GenBank/DDBJ databases">
        <title>Genome mining of biosynthetic gene clusters to explore secondary metabolites of Streptomyces sp.</title>
        <authorList>
            <person name="Baig A."/>
            <person name="Ajitkumar Shintre N."/>
            <person name="Kumar H."/>
            <person name="Anbarasu A."/>
            <person name="Ramaiah S."/>
        </authorList>
    </citation>
    <scope>NUCLEOTIDE SEQUENCE [LARGE SCALE GENOMIC DNA]</scope>
    <source>
        <strain evidence="3 4">A57</strain>
    </source>
</reference>
<dbReference type="SMART" id="SM01012">
    <property type="entry name" value="ANTAR"/>
    <property type="match status" value="1"/>
</dbReference>
<dbReference type="InterPro" id="IPR002645">
    <property type="entry name" value="STAS_dom"/>
</dbReference>
<sequence>MTSAVPISPAVLGRGRSLAVDGHVDESRAVLTTRGELVHGCADVLARALADLPDAVSRIDADMSGVVFMDTAGLDFLKALRDHGDRLRVPVTARHWNGQPRRILELAGLDTTDPLRAPARRAPQEPTDPVPMPSAVALERAEQLHSLREEIEQLRFAISSRPVIDQARGILMAMHACTSEQAWHILREASQLSNTKLRTVAATVTASTERPDGPPPPTELREALRTALERCLN</sequence>
<dbReference type="Pfam" id="PF01740">
    <property type="entry name" value="STAS"/>
    <property type="match status" value="1"/>
</dbReference>
<dbReference type="PROSITE" id="PS50801">
    <property type="entry name" value="STAS"/>
    <property type="match status" value="1"/>
</dbReference>
<proteinExistence type="predicted"/>
<name>A0ABV5E3A4_9ACTN</name>
<dbReference type="Proteomes" id="UP001585080">
    <property type="component" value="Unassembled WGS sequence"/>
</dbReference>
<evidence type="ECO:0000259" key="1">
    <source>
        <dbReference type="PROSITE" id="PS50801"/>
    </source>
</evidence>
<dbReference type="CDD" id="cd07043">
    <property type="entry name" value="STAS_anti-anti-sigma_factors"/>
    <property type="match status" value="1"/>
</dbReference>
<feature type="domain" description="STAS" evidence="1">
    <location>
        <begin position="18"/>
        <end position="154"/>
    </location>
</feature>